<evidence type="ECO:0000256" key="1">
    <source>
        <dbReference type="PIRSR" id="PIRSR000440-1"/>
    </source>
</evidence>
<dbReference type="PANTHER" id="PTHR38474">
    <property type="entry name" value="SLR0299 PROTEIN"/>
    <property type="match status" value="1"/>
</dbReference>
<dbReference type="PIRSF" id="PIRSF000440">
    <property type="entry name" value="CAT"/>
    <property type="match status" value="1"/>
</dbReference>
<feature type="active site" description="Proton acceptor" evidence="1">
    <location>
        <position position="186"/>
    </location>
</feature>
<accession>A0A1M5EZ17</accession>
<dbReference type="SMART" id="SM01059">
    <property type="entry name" value="CAT"/>
    <property type="match status" value="1"/>
</dbReference>
<name>A0A1M5EZ17_9SPHI</name>
<reference evidence="3" key="1">
    <citation type="submission" date="2016-11" db="EMBL/GenBank/DDBJ databases">
        <authorList>
            <person name="Varghese N."/>
            <person name="Submissions S."/>
        </authorList>
    </citation>
    <scope>NUCLEOTIDE SEQUENCE [LARGE SCALE GENOMIC DNA]</scope>
    <source>
        <strain evidence="3">DSM 16990</strain>
    </source>
</reference>
<dbReference type="OrthoDB" id="9801766at2"/>
<dbReference type="GO" id="GO:0008811">
    <property type="term" value="F:chloramphenicol O-acetyltransferase activity"/>
    <property type="evidence" value="ECO:0007669"/>
    <property type="project" value="InterPro"/>
</dbReference>
<dbReference type="EMBL" id="FQUQ01000003">
    <property type="protein sequence ID" value="SHF84211.1"/>
    <property type="molecule type" value="Genomic_DNA"/>
</dbReference>
<dbReference type="PANTHER" id="PTHR38474:SF1">
    <property type="entry name" value="SLR0299 PROTEIN"/>
    <property type="match status" value="1"/>
</dbReference>
<dbReference type="Gene3D" id="3.30.559.10">
    <property type="entry name" value="Chloramphenicol acetyltransferase-like domain"/>
    <property type="match status" value="1"/>
</dbReference>
<proteinExistence type="predicted"/>
<dbReference type="InterPro" id="IPR001707">
    <property type="entry name" value="Cmp_AcTrfase"/>
</dbReference>
<dbReference type="Pfam" id="PF00302">
    <property type="entry name" value="CAT"/>
    <property type="match status" value="1"/>
</dbReference>
<keyword evidence="2" id="KW-0808">Transferase</keyword>
<evidence type="ECO:0000313" key="3">
    <source>
        <dbReference type="Proteomes" id="UP000184287"/>
    </source>
</evidence>
<organism evidence="2 3">
    <name type="scientific">Pedobacter caeni</name>
    <dbReference type="NCBI Taxonomy" id="288992"/>
    <lineage>
        <taxon>Bacteria</taxon>
        <taxon>Pseudomonadati</taxon>
        <taxon>Bacteroidota</taxon>
        <taxon>Sphingobacteriia</taxon>
        <taxon>Sphingobacteriales</taxon>
        <taxon>Sphingobacteriaceae</taxon>
        <taxon>Pedobacter</taxon>
    </lineage>
</organism>
<sequence length="208" mass="23748">MKQILDLNTWARKEHFQFFNQFDEPFFGLTINIDCTIAYTAAKTSGTSFFLYYLHKSLTAANRIPAFRYRISEDQVWVYDQVSASPTVDRPDGTFGFSYIPFQENYAEFKAGADQEIAQVRSSKSLFPEILGECVIHYSALPWINFSSMSHARSFSFPDSSPKISFGKMTELDGKKTMPVSIHVHHALMDGYHVGQFIDSFQSLMNEA</sequence>
<gene>
    <name evidence="2" type="ORF">SAMN04488522_103855</name>
</gene>
<dbReference type="Proteomes" id="UP000184287">
    <property type="component" value="Unassembled WGS sequence"/>
</dbReference>
<dbReference type="RefSeq" id="WP_073232571.1">
    <property type="nucleotide sequence ID" value="NZ_FQUQ01000003.1"/>
</dbReference>
<dbReference type="STRING" id="288992.SAMN04488522_103855"/>
<dbReference type="AlphaFoldDB" id="A0A1M5EZ17"/>
<dbReference type="InterPro" id="IPR023213">
    <property type="entry name" value="CAT-like_dom_sf"/>
</dbReference>
<keyword evidence="3" id="KW-1185">Reference proteome</keyword>
<evidence type="ECO:0000313" key="2">
    <source>
        <dbReference type="EMBL" id="SHF84211.1"/>
    </source>
</evidence>
<dbReference type="SUPFAM" id="SSF52777">
    <property type="entry name" value="CoA-dependent acyltransferases"/>
    <property type="match status" value="1"/>
</dbReference>
<protein>
    <submittedName>
        <fullName evidence="2">Chloramphenicol O-acetyltransferase type A</fullName>
    </submittedName>
</protein>